<evidence type="ECO:0000256" key="2">
    <source>
        <dbReference type="ARBA" id="ARBA00022803"/>
    </source>
</evidence>
<keyword evidence="5" id="KW-1185">Reference proteome</keyword>
<dbReference type="Pfam" id="PF13432">
    <property type="entry name" value="TPR_16"/>
    <property type="match status" value="4"/>
</dbReference>
<dbReference type="Pfam" id="PF13759">
    <property type="entry name" value="2OG-FeII_Oxy_5"/>
    <property type="match status" value="1"/>
</dbReference>
<dbReference type="InterPro" id="IPR051012">
    <property type="entry name" value="CellSynth/LPSAsmb/PSIAsmb"/>
</dbReference>
<organism evidence="4 5">
    <name type="scientific">Novosphingobium piscinae</name>
    <dbReference type="NCBI Taxonomy" id="1507448"/>
    <lineage>
        <taxon>Bacteria</taxon>
        <taxon>Pseudomonadati</taxon>
        <taxon>Pseudomonadota</taxon>
        <taxon>Alphaproteobacteria</taxon>
        <taxon>Sphingomonadales</taxon>
        <taxon>Sphingomonadaceae</taxon>
        <taxon>Novosphingobium</taxon>
    </lineage>
</organism>
<keyword evidence="2 3" id="KW-0802">TPR repeat</keyword>
<dbReference type="PROSITE" id="PS50005">
    <property type="entry name" value="TPR"/>
    <property type="match status" value="1"/>
</dbReference>
<dbReference type="InterPro" id="IPR019734">
    <property type="entry name" value="TPR_rpt"/>
</dbReference>
<keyword evidence="1" id="KW-0677">Repeat</keyword>
<accession>A0A7X1FZS4</accession>
<evidence type="ECO:0000256" key="3">
    <source>
        <dbReference type="PROSITE-ProRule" id="PRU00339"/>
    </source>
</evidence>
<evidence type="ECO:0000313" key="4">
    <source>
        <dbReference type="EMBL" id="MBC2669996.1"/>
    </source>
</evidence>
<dbReference type="InterPro" id="IPR012668">
    <property type="entry name" value="CHP02466"/>
</dbReference>
<dbReference type="PANTHER" id="PTHR45586">
    <property type="entry name" value="TPR REPEAT-CONTAINING PROTEIN PA4667"/>
    <property type="match status" value="1"/>
</dbReference>
<name>A0A7X1FZS4_9SPHN</name>
<protein>
    <submittedName>
        <fullName evidence="4">Tetratricopeptide repeat protein</fullName>
    </submittedName>
</protein>
<dbReference type="AlphaFoldDB" id="A0A7X1FZS4"/>
<evidence type="ECO:0000313" key="5">
    <source>
        <dbReference type="Proteomes" id="UP000551327"/>
    </source>
</evidence>
<dbReference type="Gene3D" id="2.60.120.620">
    <property type="entry name" value="q2cbj1_9rhob like domain"/>
    <property type="match status" value="1"/>
</dbReference>
<dbReference type="InterPro" id="IPR011990">
    <property type="entry name" value="TPR-like_helical_dom_sf"/>
</dbReference>
<dbReference type="EMBL" id="JACLAX010000013">
    <property type="protein sequence ID" value="MBC2669996.1"/>
    <property type="molecule type" value="Genomic_DNA"/>
</dbReference>
<dbReference type="Gene3D" id="1.25.40.10">
    <property type="entry name" value="Tetratricopeptide repeat domain"/>
    <property type="match status" value="2"/>
</dbReference>
<sequence>MSQADIGLLQQALGLLRAGQPAQAGGTLARLSAAGQQHPDALYLAALAGDGLGRVGDAEQLFRAAIDRAPGNAGYRNSYALFLSRLGRGAEAVAALEAAVAAAPDHAEAWLNLALLRQERGDLDGAAPALGRAAALTPEAPRVLAATGALAQARGDAPAARAALTRAVERDPADLGARARLAKALGQQGDVAAALAALGAAEDPQLATIRADLLADAGQMDEAVAAYRAVATRWPGHAEALTSLAFLLPQLGQPEAALDGFRDALAGDAATPGLWQAALAAARGSGDGATLLDWAAAAERRFGLAPEWRLARLTGLRLLCRFAEALDEVRTEQARFPAEPGLANHRAWLALRQGELDEAEAAALTASRMIPLEQTAWSLLSVIWRLKQDPREAWLIDYDRLVRTADLVVPDGWSSRAAFLGDLRRVLEARHVTRNAPSEQTLRGGTQTRGELFATTDPVLIAFRDALRRTVEQSLAGLAPQTGHPFLGRLTGRVRLVGSWSVRLQGQGFHVSHIHPQGWLSSAFYVALPPEVGSGGEAGALTFGTPDASLGLDLEPRRVVIPQAGRLAIFPSYAWHGTVPFHSESPRLTAAFDALPV</sequence>
<dbReference type="PANTHER" id="PTHR45586:SF1">
    <property type="entry name" value="LIPOPOLYSACCHARIDE ASSEMBLY PROTEIN B"/>
    <property type="match status" value="1"/>
</dbReference>
<feature type="repeat" description="TPR" evidence="3">
    <location>
        <begin position="107"/>
        <end position="140"/>
    </location>
</feature>
<proteinExistence type="predicted"/>
<dbReference type="Proteomes" id="UP000551327">
    <property type="component" value="Unassembled WGS sequence"/>
</dbReference>
<dbReference type="SUPFAM" id="SSF48452">
    <property type="entry name" value="TPR-like"/>
    <property type="match status" value="1"/>
</dbReference>
<reference evidence="4 5" key="1">
    <citation type="submission" date="2020-08" db="EMBL/GenBank/DDBJ databases">
        <title>The genome sequence of type strain Novosphingobium piscinae KCTC 42194.</title>
        <authorList>
            <person name="Liu Y."/>
        </authorList>
    </citation>
    <scope>NUCLEOTIDE SEQUENCE [LARGE SCALE GENOMIC DNA]</scope>
    <source>
        <strain evidence="4 5">KCTC 42194</strain>
    </source>
</reference>
<evidence type="ECO:0000256" key="1">
    <source>
        <dbReference type="ARBA" id="ARBA00022737"/>
    </source>
</evidence>
<comment type="caution">
    <text evidence="4">The sequence shown here is derived from an EMBL/GenBank/DDBJ whole genome shotgun (WGS) entry which is preliminary data.</text>
</comment>
<dbReference type="RefSeq" id="WP_185679863.1">
    <property type="nucleotide sequence ID" value="NZ_JACLAX010000013.1"/>
</dbReference>
<gene>
    <name evidence="4" type="ORF">H7F53_12650</name>
</gene>
<dbReference type="SMART" id="SM00028">
    <property type="entry name" value="TPR"/>
    <property type="match status" value="7"/>
</dbReference>